<evidence type="ECO:0000313" key="2">
    <source>
        <dbReference type="EMBL" id="VVM04989.1"/>
    </source>
</evidence>
<evidence type="ECO:0000313" key="3">
    <source>
        <dbReference type="Proteomes" id="UP000381693"/>
    </source>
</evidence>
<name>A0A5E6MG07_9BACT</name>
<comment type="caution">
    <text evidence="2">The sequence shown here is derived from an EMBL/GenBank/DDBJ whole genome shotgun (WGS) entry which is preliminary data.</text>
</comment>
<dbReference type="AlphaFoldDB" id="A0A5E6MG07"/>
<feature type="region of interest" description="Disordered" evidence="1">
    <location>
        <begin position="1"/>
        <end position="31"/>
    </location>
</feature>
<evidence type="ECO:0000256" key="1">
    <source>
        <dbReference type="SAM" id="MobiDB-lite"/>
    </source>
</evidence>
<dbReference type="EMBL" id="CABFUZ020000079">
    <property type="protein sequence ID" value="VVM04989.1"/>
    <property type="molecule type" value="Genomic_DNA"/>
</dbReference>
<organism evidence="2 3">
    <name type="scientific">Methylacidimicrobium cyclopophantes</name>
    <dbReference type="NCBI Taxonomy" id="1041766"/>
    <lineage>
        <taxon>Bacteria</taxon>
        <taxon>Pseudomonadati</taxon>
        <taxon>Verrucomicrobiota</taxon>
        <taxon>Methylacidimicrobium</taxon>
    </lineage>
</organism>
<protein>
    <submittedName>
        <fullName evidence="2">Uncharacterized protein</fullName>
    </submittedName>
</protein>
<reference evidence="2" key="1">
    <citation type="submission" date="2019-09" db="EMBL/GenBank/DDBJ databases">
        <authorList>
            <person name="Cremers G."/>
        </authorList>
    </citation>
    <scope>NUCLEOTIDE SEQUENCE [LARGE SCALE GENOMIC DNA]</scope>
    <source>
        <strain evidence="2">3B</strain>
    </source>
</reference>
<keyword evidence="3" id="KW-1185">Reference proteome</keyword>
<accession>A0A5E6MG07</accession>
<feature type="compositionally biased region" description="Polar residues" evidence="1">
    <location>
        <begin position="1"/>
        <end position="16"/>
    </location>
</feature>
<dbReference type="Proteomes" id="UP000381693">
    <property type="component" value="Unassembled WGS sequence"/>
</dbReference>
<sequence>MAENANRNYASSSEPNTEWADSILRSADPGA</sequence>
<proteinExistence type="predicted"/>
<gene>
    <name evidence="2" type="ORF">MAMC_00360</name>
</gene>